<proteinExistence type="predicted"/>
<name>A0A251THH0_HELAN</name>
<dbReference type="Gramene" id="mRNA:HanXRQr2_Chr10g0426051">
    <property type="protein sequence ID" value="mRNA:HanXRQr2_Chr10g0426051"/>
    <property type="gene ID" value="HanXRQr2_Chr10g0426051"/>
</dbReference>
<sequence length="82" mass="9776">MLPPRLVSYKCRQNKYTHIFTFEKYLNPERCHFTNINTCRVMDFYEKRAEFPLVLNDPDNKIHVIMVLPGLALTAFDRVDQV</sequence>
<reference evidence="1" key="3">
    <citation type="submission" date="2020-06" db="EMBL/GenBank/DDBJ databases">
        <title>Helianthus annuus Genome sequencing and assembly Release 2.</title>
        <authorList>
            <person name="Gouzy J."/>
            <person name="Langlade N."/>
            <person name="Munos S."/>
        </authorList>
    </citation>
    <scope>NUCLEOTIDE SEQUENCE</scope>
    <source>
        <tissue evidence="1">Leaves</tissue>
    </source>
</reference>
<gene>
    <name evidence="2" type="ORF">HannXRQ_Chr10g0284861</name>
    <name evidence="1" type="ORF">HanXRQr2_Chr10g0426051</name>
</gene>
<reference evidence="2" key="2">
    <citation type="submission" date="2017-02" db="EMBL/GenBank/DDBJ databases">
        <title>Sunflower complete genome.</title>
        <authorList>
            <person name="Langlade N."/>
            <person name="Munos S."/>
        </authorList>
    </citation>
    <scope>NUCLEOTIDE SEQUENCE [LARGE SCALE GENOMIC DNA]</scope>
    <source>
        <tissue evidence="2">Leaves</tissue>
    </source>
</reference>
<keyword evidence="3" id="KW-1185">Reference proteome</keyword>
<evidence type="ECO:0000313" key="1">
    <source>
        <dbReference type="EMBL" id="KAF5785224.1"/>
    </source>
</evidence>
<organism evidence="2 3">
    <name type="scientific">Helianthus annuus</name>
    <name type="common">Common sunflower</name>
    <dbReference type="NCBI Taxonomy" id="4232"/>
    <lineage>
        <taxon>Eukaryota</taxon>
        <taxon>Viridiplantae</taxon>
        <taxon>Streptophyta</taxon>
        <taxon>Embryophyta</taxon>
        <taxon>Tracheophyta</taxon>
        <taxon>Spermatophyta</taxon>
        <taxon>Magnoliopsida</taxon>
        <taxon>eudicotyledons</taxon>
        <taxon>Gunneridae</taxon>
        <taxon>Pentapetalae</taxon>
        <taxon>asterids</taxon>
        <taxon>campanulids</taxon>
        <taxon>Asterales</taxon>
        <taxon>Asteraceae</taxon>
        <taxon>Asteroideae</taxon>
        <taxon>Heliantheae alliance</taxon>
        <taxon>Heliantheae</taxon>
        <taxon>Helianthus</taxon>
    </lineage>
</organism>
<protein>
    <submittedName>
        <fullName evidence="2">Uncharacterized protein</fullName>
    </submittedName>
</protein>
<evidence type="ECO:0000313" key="3">
    <source>
        <dbReference type="Proteomes" id="UP000215914"/>
    </source>
</evidence>
<dbReference type="EMBL" id="CM007899">
    <property type="protein sequence ID" value="OTG10189.1"/>
    <property type="molecule type" value="Genomic_DNA"/>
</dbReference>
<accession>A0A251THH0</accession>
<dbReference type="InParanoid" id="A0A251THH0"/>
<reference evidence="1 3" key="1">
    <citation type="journal article" date="2017" name="Nature">
        <title>The sunflower genome provides insights into oil metabolism, flowering and Asterid evolution.</title>
        <authorList>
            <person name="Badouin H."/>
            <person name="Gouzy J."/>
            <person name="Grassa C.J."/>
            <person name="Murat F."/>
            <person name="Staton S.E."/>
            <person name="Cottret L."/>
            <person name="Lelandais-Briere C."/>
            <person name="Owens G.L."/>
            <person name="Carrere S."/>
            <person name="Mayjonade B."/>
            <person name="Legrand L."/>
            <person name="Gill N."/>
            <person name="Kane N.C."/>
            <person name="Bowers J.E."/>
            <person name="Hubner S."/>
            <person name="Bellec A."/>
            <person name="Berard A."/>
            <person name="Berges H."/>
            <person name="Blanchet N."/>
            <person name="Boniface M.C."/>
            <person name="Brunel D."/>
            <person name="Catrice O."/>
            <person name="Chaidir N."/>
            <person name="Claudel C."/>
            <person name="Donnadieu C."/>
            <person name="Faraut T."/>
            <person name="Fievet G."/>
            <person name="Helmstetter N."/>
            <person name="King M."/>
            <person name="Knapp S.J."/>
            <person name="Lai Z."/>
            <person name="Le Paslier M.C."/>
            <person name="Lippi Y."/>
            <person name="Lorenzon L."/>
            <person name="Mandel J.R."/>
            <person name="Marage G."/>
            <person name="Marchand G."/>
            <person name="Marquand E."/>
            <person name="Bret-Mestries E."/>
            <person name="Morien E."/>
            <person name="Nambeesan S."/>
            <person name="Nguyen T."/>
            <person name="Pegot-Espagnet P."/>
            <person name="Pouilly N."/>
            <person name="Raftis F."/>
            <person name="Sallet E."/>
            <person name="Schiex T."/>
            <person name="Thomas J."/>
            <person name="Vandecasteele C."/>
            <person name="Vares D."/>
            <person name="Vear F."/>
            <person name="Vautrin S."/>
            <person name="Crespi M."/>
            <person name="Mangin B."/>
            <person name="Burke J.M."/>
            <person name="Salse J."/>
            <person name="Munos S."/>
            <person name="Vincourt P."/>
            <person name="Rieseberg L.H."/>
            <person name="Langlade N.B."/>
        </authorList>
    </citation>
    <scope>NUCLEOTIDE SEQUENCE [LARGE SCALE GENOMIC DNA]</scope>
    <source>
        <strain evidence="3">cv. SF193</strain>
        <tissue evidence="1">Leaves</tissue>
    </source>
</reference>
<dbReference type="Proteomes" id="UP000215914">
    <property type="component" value="Chromosome 10"/>
</dbReference>
<evidence type="ECO:0000313" key="2">
    <source>
        <dbReference type="EMBL" id="OTG10189.1"/>
    </source>
</evidence>
<dbReference type="EMBL" id="MNCJ02000325">
    <property type="protein sequence ID" value="KAF5785224.1"/>
    <property type="molecule type" value="Genomic_DNA"/>
</dbReference>
<dbReference type="AlphaFoldDB" id="A0A251THH0"/>